<dbReference type="InterPro" id="IPR046341">
    <property type="entry name" value="SET_dom_sf"/>
</dbReference>
<accession>A0A9W7F2K2</accession>
<protein>
    <recommendedName>
        <fullName evidence="1">SET domain-containing protein</fullName>
    </recommendedName>
</protein>
<reference evidence="3" key="1">
    <citation type="journal article" date="2023" name="Commun. Biol.">
        <title>Genome analysis of Parmales, the sister group of diatoms, reveals the evolutionary specialization of diatoms from phago-mixotrophs to photoautotrophs.</title>
        <authorList>
            <person name="Ban H."/>
            <person name="Sato S."/>
            <person name="Yoshikawa S."/>
            <person name="Yamada K."/>
            <person name="Nakamura Y."/>
            <person name="Ichinomiya M."/>
            <person name="Sato N."/>
            <person name="Blanc-Mathieu R."/>
            <person name="Endo H."/>
            <person name="Kuwata A."/>
            <person name="Ogata H."/>
        </authorList>
    </citation>
    <scope>NUCLEOTIDE SEQUENCE [LARGE SCALE GENOMIC DNA]</scope>
    <source>
        <strain evidence="3">NIES 3700</strain>
    </source>
</reference>
<dbReference type="AlphaFoldDB" id="A0A9W7F2K2"/>
<keyword evidence="3" id="KW-1185">Reference proteome</keyword>
<gene>
    <name evidence="2" type="ORF">TrLO_g6900</name>
</gene>
<dbReference type="OrthoDB" id="8300214at2759"/>
<feature type="domain" description="SET" evidence="1">
    <location>
        <begin position="23"/>
        <end position="118"/>
    </location>
</feature>
<evidence type="ECO:0000259" key="1">
    <source>
        <dbReference type="Pfam" id="PF00856"/>
    </source>
</evidence>
<dbReference type="Pfam" id="PF00856">
    <property type="entry name" value="SET"/>
    <property type="match status" value="1"/>
</dbReference>
<sequence length="134" mass="14796">MSQHPDSLVDCSRVMVKNDAYGGAGAFATVDIASGSLVESGIVRVLTNCDGNENPYVFTWSDVLPNTTWAIGSGCSTFYNTCEEELSNTHMVRDFPNKSFVITATKEIKAGDELLHVYKSKKWRTCFGELNEEK</sequence>
<evidence type="ECO:0000313" key="2">
    <source>
        <dbReference type="EMBL" id="GMH99167.1"/>
    </source>
</evidence>
<evidence type="ECO:0000313" key="3">
    <source>
        <dbReference type="Proteomes" id="UP001165122"/>
    </source>
</evidence>
<dbReference type="Gene3D" id="2.170.270.10">
    <property type="entry name" value="SET domain"/>
    <property type="match status" value="1"/>
</dbReference>
<organism evidence="2 3">
    <name type="scientific">Triparma laevis f. longispina</name>
    <dbReference type="NCBI Taxonomy" id="1714387"/>
    <lineage>
        <taxon>Eukaryota</taxon>
        <taxon>Sar</taxon>
        <taxon>Stramenopiles</taxon>
        <taxon>Ochrophyta</taxon>
        <taxon>Bolidophyceae</taxon>
        <taxon>Parmales</taxon>
        <taxon>Triparmaceae</taxon>
        <taxon>Triparma</taxon>
    </lineage>
</organism>
<dbReference type="InterPro" id="IPR001214">
    <property type="entry name" value="SET_dom"/>
</dbReference>
<comment type="caution">
    <text evidence="2">The sequence shown here is derived from an EMBL/GenBank/DDBJ whole genome shotgun (WGS) entry which is preliminary data.</text>
</comment>
<name>A0A9W7F2K2_9STRA</name>
<dbReference type="Proteomes" id="UP001165122">
    <property type="component" value="Unassembled WGS sequence"/>
</dbReference>
<dbReference type="SUPFAM" id="SSF82199">
    <property type="entry name" value="SET domain"/>
    <property type="match status" value="1"/>
</dbReference>
<proteinExistence type="predicted"/>
<dbReference type="EMBL" id="BRXW01000004">
    <property type="protein sequence ID" value="GMH99167.1"/>
    <property type="molecule type" value="Genomic_DNA"/>
</dbReference>